<gene>
    <name evidence="2" type="ORF">HAX54_010753</name>
</gene>
<accession>A0ABS8RJV7</accession>
<keyword evidence="3" id="KW-1185">Reference proteome</keyword>
<comment type="similarity">
    <text evidence="1">Belongs to the caleosin family.</text>
</comment>
<evidence type="ECO:0000313" key="2">
    <source>
        <dbReference type="EMBL" id="MCD7446561.1"/>
    </source>
</evidence>
<comment type="caution">
    <text evidence="2">The sequence shown here is derived from an EMBL/GenBank/DDBJ whole genome shotgun (WGS) entry which is preliminary data.</text>
</comment>
<dbReference type="SUPFAM" id="SSF47473">
    <property type="entry name" value="EF-hand"/>
    <property type="match status" value="1"/>
</dbReference>
<evidence type="ECO:0000313" key="3">
    <source>
        <dbReference type="Proteomes" id="UP000823775"/>
    </source>
</evidence>
<organism evidence="2 3">
    <name type="scientific">Datura stramonium</name>
    <name type="common">Jimsonweed</name>
    <name type="synonym">Common thornapple</name>
    <dbReference type="NCBI Taxonomy" id="4076"/>
    <lineage>
        <taxon>Eukaryota</taxon>
        <taxon>Viridiplantae</taxon>
        <taxon>Streptophyta</taxon>
        <taxon>Embryophyta</taxon>
        <taxon>Tracheophyta</taxon>
        <taxon>Spermatophyta</taxon>
        <taxon>Magnoliopsida</taxon>
        <taxon>eudicotyledons</taxon>
        <taxon>Gunneridae</taxon>
        <taxon>Pentapetalae</taxon>
        <taxon>asterids</taxon>
        <taxon>lamiids</taxon>
        <taxon>Solanales</taxon>
        <taxon>Solanaceae</taxon>
        <taxon>Solanoideae</taxon>
        <taxon>Datureae</taxon>
        <taxon>Datura</taxon>
    </lineage>
</organism>
<proteinExistence type="inferred from homology"/>
<evidence type="ECO:0000256" key="1">
    <source>
        <dbReference type="ARBA" id="ARBA00006765"/>
    </source>
</evidence>
<protein>
    <recommendedName>
        <fullName evidence="4">EF-hand domain-containing protein</fullName>
    </recommendedName>
</protein>
<dbReference type="EMBL" id="JACEIK010000016">
    <property type="protein sequence ID" value="MCD7446561.1"/>
    <property type="molecule type" value="Genomic_DNA"/>
</dbReference>
<reference evidence="2 3" key="1">
    <citation type="journal article" date="2021" name="BMC Genomics">
        <title>Datura genome reveals duplications of psychoactive alkaloid biosynthetic genes and high mutation rate following tissue culture.</title>
        <authorList>
            <person name="Rajewski A."/>
            <person name="Carter-House D."/>
            <person name="Stajich J."/>
            <person name="Litt A."/>
        </authorList>
    </citation>
    <scope>NUCLEOTIDE SEQUENCE [LARGE SCALE GENOMIC DNA]</scope>
    <source>
        <strain evidence="2">AR-01</strain>
    </source>
</reference>
<dbReference type="InterPro" id="IPR011992">
    <property type="entry name" value="EF-hand-dom_pair"/>
</dbReference>
<dbReference type="Proteomes" id="UP000823775">
    <property type="component" value="Unassembled WGS sequence"/>
</dbReference>
<name>A0ABS8RJV7_DATST</name>
<dbReference type="PANTHER" id="PTHR31495:SF33">
    <property type="entry name" value="CALCIUM ION BINDING PROTEIN"/>
    <property type="match status" value="1"/>
</dbReference>
<sequence>MRYLHFNLKIFSSEMFVPEKFEEIFKKYAHKNSESLTSDEVDELLKKNRQPKDYFGWLNAITDWRILFDVGKNKDGILTKEAVRNVYDGSLFEQKAREVAAKKSKIN</sequence>
<evidence type="ECO:0008006" key="4">
    <source>
        <dbReference type="Google" id="ProtNLM"/>
    </source>
</evidence>
<dbReference type="Pfam" id="PF05042">
    <property type="entry name" value="Caleosin"/>
    <property type="match status" value="1"/>
</dbReference>
<dbReference type="PANTHER" id="PTHR31495">
    <property type="entry name" value="PEROXYGENASE 3-RELATED"/>
    <property type="match status" value="1"/>
</dbReference>
<dbReference type="InterPro" id="IPR007736">
    <property type="entry name" value="Caleosin-related"/>
</dbReference>